<dbReference type="Proteomes" id="UP000233837">
    <property type="component" value="Unassembled WGS sequence"/>
</dbReference>
<gene>
    <name evidence="1" type="ORF">MA16_Dca003359</name>
</gene>
<organism evidence="1 2">
    <name type="scientific">Dendrobium catenatum</name>
    <dbReference type="NCBI Taxonomy" id="906689"/>
    <lineage>
        <taxon>Eukaryota</taxon>
        <taxon>Viridiplantae</taxon>
        <taxon>Streptophyta</taxon>
        <taxon>Embryophyta</taxon>
        <taxon>Tracheophyta</taxon>
        <taxon>Spermatophyta</taxon>
        <taxon>Magnoliopsida</taxon>
        <taxon>Liliopsida</taxon>
        <taxon>Asparagales</taxon>
        <taxon>Orchidaceae</taxon>
        <taxon>Epidendroideae</taxon>
        <taxon>Malaxideae</taxon>
        <taxon>Dendrobiinae</taxon>
        <taxon>Dendrobium</taxon>
    </lineage>
</organism>
<dbReference type="EMBL" id="KZ501977">
    <property type="protein sequence ID" value="PKU85618.1"/>
    <property type="molecule type" value="Genomic_DNA"/>
</dbReference>
<reference evidence="1 2" key="2">
    <citation type="journal article" date="2017" name="Nature">
        <title>The Apostasia genome and the evolution of orchids.</title>
        <authorList>
            <person name="Zhang G.Q."/>
            <person name="Liu K.W."/>
            <person name="Li Z."/>
            <person name="Lohaus R."/>
            <person name="Hsiao Y.Y."/>
            <person name="Niu S.C."/>
            <person name="Wang J.Y."/>
            <person name="Lin Y.C."/>
            <person name="Xu Q."/>
            <person name="Chen L.J."/>
            <person name="Yoshida K."/>
            <person name="Fujiwara S."/>
            <person name="Wang Z.W."/>
            <person name="Zhang Y.Q."/>
            <person name="Mitsuda N."/>
            <person name="Wang M."/>
            <person name="Liu G.H."/>
            <person name="Pecoraro L."/>
            <person name="Huang H.X."/>
            <person name="Xiao X.J."/>
            <person name="Lin M."/>
            <person name="Wu X.Y."/>
            <person name="Wu W.L."/>
            <person name="Chen Y.Y."/>
            <person name="Chang S.B."/>
            <person name="Sakamoto S."/>
            <person name="Ohme-Takagi M."/>
            <person name="Yagi M."/>
            <person name="Zeng S.J."/>
            <person name="Shen C.Y."/>
            <person name="Yeh C.M."/>
            <person name="Luo Y.B."/>
            <person name="Tsai W.C."/>
            <person name="Van de Peer Y."/>
            <person name="Liu Z.J."/>
        </authorList>
    </citation>
    <scope>NUCLEOTIDE SEQUENCE [LARGE SCALE GENOMIC DNA]</scope>
    <source>
        <tissue evidence="1">The whole plant</tissue>
    </source>
</reference>
<protein>
    <submittedName>
        <fullName evidence="1">Uncharacterized protein</fullName>
    </submittedName>
</protein>
<name>A0A2I0XCG8_9ASPA</name>
<evidence type="ECO:0000313" key="2">
    <source>
        <dbReference type="Proteomes" id="UP000233837"/>
    </source>
</evidence>
<dbReference type="AlphaFoldDB" id="A0A2I0XCG8"/>
<sequence>MNGDSRDFDPFLGRLVYPFLCCYKSLSTDFLHSLSECPAVPSPHVIASPNRVKLRIACRLCIVRRSITQASPNRVAHGSVASSSHRRLANSGLRCFVAPRLHLPVPPRPR</sequence>
<reference evidence="1 2" key="1">
    <citation type="journal article" date="2016" name="Sci. Rep.">
        <title>The Dendrobium catenatum Lindl. genome sequence provides insights into polysaccharide synthase, floral development and adaptive evolution.</title>
        <authorList>
            <person name="Zhang G.Q."/>
            <person name="Xu Q."/>
            <person name="Bian C."/>
            <person name="Tsai W.C."/>
            <person name="Yeh C.M."/>
            <person name="Liu K.W."/>
            <person name="Yoshida K."/>
            <person name="Zhang L.S."/>
            <person name="Chang S.B."/>
            <person name="Chen F."/>
            <person name="Shi Y."/>
            <person name="Su Y.Y."/>
            <person name="Zhang Y.Q."/>
            <person name="Chen L.J."/>
            <person name="Yin Y."/>
            <person name="Lin M."/>
            <person name="Huang H."/>
            <person name="Deng H."/>
            <person name="Wang Z.W."/>
            <person name="Zhu S.L."/>
            <person name="Zhao X."/>
            <person name="Deng C."/>
            <person name="Niu S.C."/>
            <person name="Huang J."/>
            <person name="Wang M."/>
            <person name="Liu G.H."/>
            <person name="Yang H.J."/>
            <person name="Xiao X.J."/>
            <person name="Hsiao Y.Y."/>
            <person name="Wu W.L."/>
            <person name="Chen Y.Y."/>
            <person name="Mitsuda N."/>
            <person name="Ohme-Takagi M."/>
            <person name="Luo Y.B."/>
            <person name="Van de Peer Y."/>
            <person name="Liu Z.J."/>
        </authorList>
    </citation>
    <scope>NUCLEOTIDE SEQUENCE [LARGE SCALE GENOMIC DNA]</scope>
    <source>
        <tissue evidence="1">The whole plant</tissue>
    </source>
</reference>
<keyword evidence="2" id="KW-1185">Reference proteome</keyword>
<proteinExistence type="predicted"/>
<accession>A0A2I0XCG8</accession>
<evidence type="ECO:0000313" key="1">
    <source>
        <dbReference type="EMBL" id="PKU85618.1"/>
    </source>
</evidence>